<evidence type="ECO:0000256" key="6">
    <source>
        <dbReference type="ARBA" id="ARBA00023136"/>
    </source>
</evidence>
<evidence type="ECO:0000256" key="7">
    <source>
        <dbReference type="SAM" id="Phobius"/>
    </source>
</evidence>
<feature type="transmembrane region" description="Helical" evidence="7">
    <location>
        <begin position="13"/>
        <end position="30"/>
    </location>
</feature>
<evidence type="ECO:0000256" key="5">
    <source>
        <dbReference type="ARBA" id="ARBA00022989"/>
    </source>
</evidence>
<keyword evidence="2" id="KW-0053">Apoptosis</keyword>
<keyword evidence="9" id="KW-1185">Reference proteome</keyword>
<reference evidence="8 9" key="1">
    <citation type="submission" date="2020-06" db="EMBL/GenBank/DDBJ databases">
        <title>Complete Alphacoronavirus genome sequence from common vampire bats in Peru.</title>
        <authorList>
            <person name="Bergner L."/>
            <person name="Orton R."/>
            <person name="Streicker D."/>
        </authorList>
    </citation>
    <scope>NUCLEOTIDE SEQUENCE [LARGE SCALE GENOMIC DNA]</scope>
    <source>
        <strain evidence="8">AMA_L_F</strain>
    </source>
</reference>
<dbReference type="GO" id="GO:0046760">
    <property type="term" value="P:viral budding from Golgi membrane"/>
    <property type="evidence" value="ECO:0007669"/>
    <property type="project" value="InterPro"/>
</dbReference>
<sequence>MLRLVDDPFILNALLWAVILMFVLLILCVLRKMCQVAIICHGVCNETVYQPVFRVYRLYKEYMRIEPLPVFEV</sequence>
<keyword evidence="8" id="KW-0946">Virion</keyword>
<evidence type="ECO:0000256" key="2">
    <source>
        <dbReference type="ARBA" id="ARBA00022703"/>
    </source>
</evidence>
<dbReference type="Proteomes" id="UP000830517">
    <property type="component" value="Segment"/>
</dbReference>
<dbReference type="EMBL" id="MT663548">
    <property type="protein sequence ID" value="QLE11827.1"/>
    <property type="molecule type" value="Genomic_RNA"/>
</dbReference>
<organism evidence="8 9">
    <name type="scientific">bat alphacoronavirus isolate AMA_L_F</name>
    <dbReference type="NCBI Taxonomy" id="3070181"/>
    <lineage>
        <taxon>Viruses</taxon>
        <taxon>Riboviria</taxon>
        <taxon>Orthornavirae</taxon>
        <taxon>Pisuviricota</taxon>
        <taxon>Pisoniviricetes</taxon>
        <taxon>Nidovirales</taxon>
        <taxon>Cornidovirineae</taxon>
        <taxon>Coronaviridae</taxon>
        <taxon>Orthocoronavirinae</taxon>
        <taxon>Alphacoronavirus</taxon>
        <taxon>Amalacovirus</taxon>
        <taxon>Alphacoronavirus almalfi</taxon>
        <taxon>Alphacoronavirus AMALF</taxon>
    </lineage>
</organism>
<dbReference type="Pfam" id="PF02723">
    <property type="entry name" value="CoV_E"/>
    <property type="match status" value="1"/>
</dbReference>
<keyword evidence="1 7" id="KW-0812">Transmembrane</keyword>
<proteinExistence type="predicted"/>
<evidence type="ECO:0000256" key="1">
    <source>
        <dbReference type="ARBA" id="ARBA00022692"/>
    </source>
</evidence>
<dbReference type="GO" id="GO:0019031">
    <property type="term" value="C:viral envelope"/>
    <property type="evidence" value="ECO:0007669"/>
    <property type="project" value="UniProtKB-KW"/>
</dbReference>
<evidence type="ECO:0000313" key="8">
    <source>
        <dbReference type="EMBL" id="QLE11827.1"/>
    </source>
</evidence>
<dbReference type="GO" id="GO:0016020">
    <property type="term" value="C:membrane"/>
    <property type="evidence" value="ECO:0007669"/>
    <property type="project" value="InterPro"/>
</dbReference>
<accession>A0AA48ZMQ1</accession>
<keyword evidence="6 7" id="KW-0472">Membrane</keyword>
<keyword evidence="8" id="KW-0261">Viral envelope protein</keyword>
<name>A0AA48ZMQ1_9ALPC</name>
<keyword evidence="5 7" id="KW-1133">Transmembrane helix</keyword>
<protein>
    <submittedName>
        <fullName evidence="8">Envelope protein</fullName>
    </submittedName>
</protein>
<keyword evidence="3" id="KW-1040">Host Golgi apparatus</keyword>
<evidence type="ECO:0000256" key="3">
    <source>
        <dbReference type="ARBA" id="ARBA00022812"/>
    </source>
</evidence>
<keyword evidence="4" id="KW-1043">Host membrane</keyword>
<evidence type="ECO:0000313" key="9">
    <source>
        <dbReference type="Proteomes" id="UP000830517"/>
    </source>
</evidence>
<dbReference type="PROSITE" id="PS51926">
    <property type="entry name" value="COV_E"/>
    <property type="match status" value="1"/>
</dbReference>
<dbReference type="InterPro" id="IPR003873">
    <property type="entry name" value="E_protein_CoV"/>
</dbReference>
<evidence type="ECO:0000256" key="4">
    <source>
        <dbReference type="ARBA" id="ARBA00022870"/>
    </source>
</evidence>